<reference evidence="3 4" key="1">
    <citation type="journal article" date="2013" name="Genome Announc.">
        <title>Draft genome sequences for three mercury-methylating, sulfate-reducing bacteria.</title>
        <authorList>
            <person name="Brown S.D."/>
            <person name="Hurt R.A.Jr."/>
            <person name="Gilmour C.C."/>
            <person name="Elias D.A."/>
        </authorList>
    </citation>
    <scope>NUCLEOTIDE SEQUENCE [LARGE SCALE GENOMIC DNA]</scope>
    <source>
        <strain evidence="3 4">DSM 2059</strain>
    </source>
</reference>
<dbReference type="AlphaFoldDB" id="S7TZJ7"/>
<keyword evidence="1" id="KW-1133">Transmembrane helix</keyword>
<dbReference type="eggNOG" id="ENOG50313EG">
    <property type="taxonomic scope" value="Bacteria"/>
</dbReference>
<comment type="caution">
    <text evidence="3">The sequence shown here is derived from an EMBL/GenBank/DDBJ whole genome shotgun (WGS) entry which is preliminary data.</text>
</comment>
<evidence type="ECO:0000313" key="4">
    <source>
        <dbReference type="Proteomes" id="UP000014977"/>
    </source>
</evidence>
<keyword evidence="1" id="KW-0472">Membrane</keyword>
<keyword evidence="4" id="KW-1185">Reference proteome</keyword>
<dbReference type="STRING" id="897.B2D07_07280"/>
<evidence type="ECO:0000259" key="2">
    <source>
        <dbReference type="Pfam" id="PF13441"/>
    </source>
</evidence>
<keyword evidence="1" id="KW-0812">Transmembrane</keyword>
<dbReference type="EMBL" id="ATHJ01000065">
    <property type="protein sequence ID" value="EPR42502.1"/>
    <property type="molecule type" value="Genomic_DNA"/>
</dbReference>
<feature type="transmembrane region" description="Helical" evidence="1">
    <location>
        <begin position="41"/>
        <end position="69"/>
    </location>
</feature>
<name>S7TZJ7_DESML</name>
<dbReference type="Proteomes" id="UP000014977">
    <property type="component" value="Unassembled WGS sequence"/>
</dbReference>
<sequence length="74" mass="7034">MRCMKYVSIVLLAAFILGCAGMSQTQQRTVSGGLMGAAAGAGVAAIAGGEAGVGALVGAGAGALGGYMLGESRK</sequence>
<dbReference type="Pfam" id="PF13441">
    <property type="entry name" value="Gly-zipper_YMGG"/>
    <property type="match status" value="1"/>
</dbReference>
<evidence type="ECO:0000313" key="3">
    <source>
        <dbReference type="EMBL" id="EPR42502.1"/>
    </source>
</evidence>
<dbReference type="PROSITE" id="PS51257">
    <property type="entry name" value="PROKAR_LIPOPROTEIN"/>
    <property type="match status" value="1"/>
</dbReference>
<dbReference type="InterPro" id="IPR027367">
    <property type="entry name" value="Gly-zipper_YMGG"/>
</dbReference>
<feature type="domain" description="YMGG-like Gly-zipper" evidence="2">
    <location>
        <begin position="27"/>
        <end position="71"/>
    </location>
</feature>
<proteinExistence type="predicted"/>
<protein>
    <submittedName>
        <fullName evidence="3">Glycine-zipper-containing OmpA-like membrane domain containing protein</fullName>
    </submittedName>
</protein>
<accession>S7TZJ7</accession>
<evidence type="ECO:0000256" key="1">
    <source>
        <dbReference type="SAM" id="Phobius"/>
    </source>
</evidence>
<organism evidence="3 4">
    <name type="scientific">Desulfococcus multivorans DSM 2059</name>
    <dbReference type="NCBI Taxonomy" id="1121405"/>
    <lineage>
        <taxon>Bacteria</taxon>
        <taxon>Pseudomonadati</taxon>
        <taxon>Thermodesulfobacteriota</taxon>
        <taxon>Desulfobacteria</taxon>
        <taxon>Desulfobacterales</taxon>
        <taxon>Desulfococcaceae</taxon>
        <taxon>Desulfococcus</taxon>
    </lineage>
</organism>
<gene>
    <name evidence="3" type="ORF">dsmv_1628</name>
</gene>